<keyword evidence="4" id="KW-0238">DNA-binding</keyword>
<dbReference type="SUPFAM" id="SSF55781">
    <property type="entry name" value="GAF domain-like"/>
    <property type="match status" value="1"/>
</dbReference>
<evidence type="ECO:0000259" key="6">
    <source>
        <dbReference type="PROSITE" id="PS50045"/>
    </source>
</evidence>
<dbReference type="PANTHER" id="PTHR32071">
    <property type="entry name" value="TRANSCRIPTIONAL REGULATORY PROTEIN"/>
    <property type="match status" value="1"/>
</dbReference>
<dbReference type="PRINTS" id="PR01590">
    <property type="entry name" value="HTHFIS"/>
</dbReference>
<dbReference type="InParanoid" id="H1XNJ1"/>
<dbReference type="PROSITE" id="PS00676">
    <property type="entry name" value="SIGMA54_INTERACT_2"/>
    <property type="match status" value="1"/>
</dbReference>
<keyword evidence="1" id="KW-0547">Nucleotide-binding</keyword>
<dbReference type="InterPro" id="IPR009057">
    <property type="entry name" value="Homeodomain-like_sf"/>
</dbReference>
<evidence type="ECO:0000256" key="1">
    <source>
        <dbReference type="ARBA" id="ARBA00022741"/>
    </source>
</evidence>
<dbReference type="STRING" id="880073.Cabys_1380"/>
<accession>H1XNJ1</accession>
<dbReference type="PROSITE" id="PS50045">
    <property type="entry name" value="SIGMA54_INTERACT_4"/>
    <property type="match status" value="1"/>
</dbReference>
<dbReference type="KEGG" id="caby:Cabys_1380"/>
<evidence type="ECO:0000313" key="8">
    <source>
        <dbReference type="EMBL" id="EHO42162.1"/>
    </source>
</evidence>
<reference evidence="8 9" key="1">
    <citation type="submission" date="2011-09" db="EMBL/GenBank/DDBJ databases">
        <title>The permanent draft genome of Caldithrix abyssi DSM 13497.</title>
        <authorList>
            <consortium name="US DOE Joint Genome Institute (JGI-PGF)"/>
            <person name="Lucas S."/>
            <person name="Han J."/>
            <person name="Lapidus A."/>
            <person name="Bruce D."/>
            <person name="Goodwin L."/>
            <person name="Pitluck S."/>
            <person name="Peters L."/>
            <person name="Kyrpides N."/>
            <person name="Mavromatis K."/>
            <person name="Ivanova N."/>
            <person name="Mikhailova N."/>
            <person name="Chertkov O."/>
            <person name="Detter J.C."/>
            <person name="Tapia R."/>
            <person name="Han C."/>
            <person name="Land M."/>
            <person name="Hauser L."/>
            <person name="Markowitz V."/>
            <person name="Cheng J.-F."/>
            <person name="Hugenholtz P."/>
            <person name="Woyke T."/>
            <person name="Wu D."/>
            <person name="Spring S."/>
            <person name="Brambilla E."/>
            <person name="Klenk H.-P."/>
            <person name="Eisen J.A."/>
        </authorList>
    </citation>
    <scope>NUCLEOTIDE SEQUENCE [LARGE SCALE GENOMIC DNA]</scope>
    <source>
        <strain evidence="8 9">DSM 13497</strain>
    </source>
</reference>
<feature type="domain" description="Sigma-54 factor interaction" evidence="6">
    <location>
        <begin position="196"/>
        <end position="420"/>
    </location>
</feature>
<dbReference type="RefSeq" id="WP_006929417.1">
    <property type="nucleotide sequence ID" value="NZ_CM001402.1"/>
</dbReference>
<sequence>MNNNIEKYDKLTENHLKTIYRLTRQMSAMSDEENVLDTLLNQLIEETGAEVGAFIFYDRKNDRFIPRSIITRDDQHAEDIHFSKTVFQQILKTRKAILSFDTQTDSAYQNAQSVIINQIHSILAFPLIIKNQVYGILYFDSRKNRQNFNEASRQFLSLFSAIASLAMEQILTKQKFENENIILRNRLEKTSNIPALVGESPPMQRLFTIINKVARTDVAVLITGENGTGKELVARAIHDLSDRHDKPFIAQYIGNIPTTILESELFGYKKGAFTGATSDRIGLFEAADGGTLFLDEIGDLPYELQSKMLRVLQNKEFKRLGENIIRHADVRILAATNQDLTRLIKEGKFREDLYYRLNVVHIVVPPLRDRKSDIPLLVKHFLEKDNPHMQISGAALKKLMEYNWPGNVRQLENILKRASIMAANQIIEPEDIQFDDLEIESSNNLLPEKLETEATLEEIKNYIIKRRLEQFNGNKTRAAKSLNISLRALQLKAKELGL</sequence>
<dbReference type="Gene3D" id="3.30.450.40">
    <property type="match status" value="1"/>
</dbReference>
<dbReference type="PaxDb" id="880073-Calab_2552"/>
<dbReference type="GO" id="GO:0006355">
    <property type="term" value="P:regulation of DNA-templated transcription"/>
    <property type="evidence" value="ECO:0007669"/>
    <property type="project" value="InterPro"/>
</dbReference>
<dbReference type="InterPro" id="IPR002197">
    <property type="entry name" value="HTH_Fis"/>
</dbReference>
<dbReference type="Gene3D" id="1.10.8.60">
    <property type="match status" value="1"/>
</dbReference>
<dbReference type="InterPro" id="IPR029016">
    <property type="entry name" value="GAF-like_dom_sf"/>
</dbReference>
<dbReference type="Pfam" id="PF02954">
    <property type="entry name" value="HTH_8"/>
    <property type="match status" value="1"/>
</dbReference>
<dbReference type="Proteomes" id="UP000183868">
    <property type="component" value="Chromosome"/>
</dbReference>
<dbReference type="InterPro" id="IPR025943">
    <property type="entry name" value="Sigma_54_int_dom_ATP-bd_2"/>
</dbReference>
<keyword evidence="3" id="KW-0805">Transcription regulation</keyword>
<evidence type="ECO:0000256" key="4">
    <source>
        <dbReference type="ARBA" id="ARBA00023125"/>
    </source>
</evidence>
<dbReference type="FunFam" id="3.40.50.300:FF:000006">
    <property type="entry name" value="DNA-binding transcriptional regulator NtrC"/>
    <property type="match status" value="1"/>
</dbReference>
<dbReference type="AlphaFoldDB" id="H1XNJ1"/>
<dbReference type="Pfam" id="PF00158">
    <property type="entry name" value="Sigma54_activat"/>
    <property type="match status" value="1"/>
</dbReference>
<dbReference type="CDD" id="cd00009">
    <property type="entry name" value="AAA"/>
    <property type="match status" value="1"/>
</dbReference>
<dbReference type="HOGENOM" id="CLU_000445_95_2_0"/>
<dbReference type="SUPFAM" id="SSF46689">
    <property type="entry name" value="Homeodomain-like"/>
    <property type="match status" value="1"/>
</dbReference>
<keyword evidence="9" id="KW-1185">Reference proteome</keyword>
<keyword evidence="5" id="KW-0804">Transcription</keyword>
<evidence type="ECO:0000256" key="2">
    <source>
        <dbReference type="ARBA" id="ARBA00022840"/>
    </source>
</evidence>
<evidence type="ECO:0000256" key="5">
    <source>
        <dbReference type="ARBA" id="ARBA00023163"/>
    </source>
</evidence>
<dbReference type="SMART" id="SM00065">
    <property type="entry name" value="GAF"/>
    <property type="match status" value="1"/>
</dbReference>
<proteinExistence type="predicted"/>
<dbReference type="InterPro" id="IPR025944">
    <property type="entry name" value="Sigma_54_int_dom_CS"/>
</dbReference>
<evidence type="ECO:0000313" key="9">
    <source>
        <dbReference type="Proteomes" id="UP000004671"/>
    </source>
</evidence>
<evidence type="ECO:0000313" key="7">
    <source>
        <dbReference type="EMBL" id="APF18129.1"/>
    </source>
</evidence>
<dbReference type="GO" id="GO:0005524">
    <property type="term" value="F:ATP binding"/>
    <property type="evidence" value="ECO:0007669"/>
    <property type="project" value="UniProtKB-KW"/>
</dbReference>
<evidence type="ECO:0000256" key="3">
    <source>
        <dbReference type="ARBA" id="ARBA00023015"/>
    </source>
</evidence>
<reference evidence="7 10" key="2">
    <citation type="submission" date="2016-11" db="EMBL/GenBank/DDBJ databases">
        <title>Genomic analysis of Caldithrix abyssi and proposal of a novel bacterial phylum Caldithrichaeota.</title>
        <authorList>
            <person name="Kublanov I."/>
            <person name="Sigalova O."/>
            <person name="Gavrilov S."/>
            <person name="Lebedinsky A."/>
            <person name="Ivanova N."/>
            <person name="Daum C."/>
            <person name="Reddy T."/>
            <person name="Klenk H.P."/>
            <person name="Goker M."/>
            <person name="Reva O."/>
            <person name="Miroshnichenko M."/>
            <person name="Kyprides N."/>
            <person name="Woyke T."/>
            <person name="Gelfand M."/>
        </authorList>
    </citation>
    <scope>NUCLEOTIDE SEQUENCE [LARGE SCALE GENOMIC DNA]</scope>
    <source>
        <strain evidence="7 10">LF13</strain>
    </source>
</reference>
<dbReference type="InterPro" id="IPR002078">
    <property type="entry name" value="Sigma_54_int"/>
</dbReference>
<dbReference type="Gene3D" id="3.40.50.300">
    <property type="entry name" value="P-loop containing nucleotide triphosphate hydrolases"/>
    <property type="match status" value="1"/>
</dbReference>
<organism evidence="8 9">
    <name type="scientific">Caldithrix abyssi DSM 13497</name>
    <dbReference type="NCBI Taxonomy" id="880073"/>
    <lineage>
        <taxon>Bacteria</taxon>
        <taxon>Pseudomonadati</taxon>
        <taxon>Calditrichota</taxon>
        <taxon>Calditrichia</taxon>
        <taxon>Calditrichales</taxon>
        <taxon>Calditrichaceae</taxon>
        <taxon>Caldithrix</taxon>
    </lineage>
</organism>
<dbReference type="SMART" id="SM00382">
    <property type="entry name" value="AAA"/>
    <property type="match status" value="1"/>
</dbReference>
<dbReference type="PROSITE" id="PS00688">
    <property type="entry name" value="SIGMA54_INTERACT_3"/>
    <property type="match status" value="1"/>
</dbReference>
<dbReference type="Proteomes" id="UP000004671">
    <property type="component" value="Chromosome"/>
</dbReference>
<dbReference type="InterPro" id="IPR058031">
    <property type="entry name" value="AAA_lid_NorR"/>
</dbReference>
<dbReference type="InterPro" id="IPR027417">
    <property type="entry name" value="P-loop_NTPase"/>
</dbReference>
<evidence type="ECO:0000313" key="10">
    <source>
        <dbReference type="Proteomes" id="UP000183868"/>
    </source>
</evidence>
<dbReference type="InterPro" id="IPR003593">
    <property type="entry name" value="AAA+_ATPase"/>
</dbReference>
<dbReference type="EMBL" id="CP018099">
    <property type="protein sequence ID" value="APF18129.1"/>
    <property type="molecule type" value="Genomic_DNA"/>
</dbReference>
<dbReference type="eggNOG" id="COG3604">
    <property type="taxonomic scope" value="Bacteria"/>
</dbReference>
<dbReference type="InterPro" id="IPR003018">
    <property type="entry name" value="GAF"/>
</dbReference>
<gene>
    <name evidence="7" type="ORF">Cabys_1380</name>
    <name evidence="8" type="ORF">Calab_2552</name>
</gene>
<dbReference type="SUPFAM" id="SSF52540">
    <property type="entry name" value="P-loop containing nucleoside triphosphate hydrolases"/>
    <property type="match status" value="1"/>
</dbReference>
<dbReference type="Pfam" id="PF25601">
    <property type="entry name" value="AAA_lid_14"/>
    <property type="match status" value="1"/>
</dbReference>
<dbReference type="EMBL" id="CM001402">
    <property type="protein sequence ID" value="EHO42162.1"/>
    <property type="molecule type" value="Genomic_DNA"/>
</dbReference>
<dbReference type="Pfam" id="PF13185">
    <property type="entry name" value="GAF_2"/>
    <property type="match status" value="1"/>
</dbReference>
<protein>
    <submittedName>
        <fullName evidence="7">Nif-specific regulatory protein</fullName>
    </submittedName>
    <submittedName>
        <fullName evidence="8">Transcriptional regulator, NifA subfamily, Fis Family</fullName>
    </submittedName>
</protein>
<keyword evidence="2" id="KW-0067">ATP-binding</keyword>
<dbReference type="OrthoDB" id="9771372at2"/>
<dbReference type="GO" id="GO:0043565">
    <property type="term" value="F:sequence-specific DNA binding"/>
    <property type="evidence" value="ECO:0007669"/>
    <property type="project" value="InterPro"/>
</dbReference>
<name>H1XNJ1_CALAY</name>
<dbReference type="Gene3D" id="1.10.10.60">
    <property type="entry name" value="Homeodomain-like"/>
    <property type="match status" value="1"/>
</dbReference>